<dbReference type="NCBIfam" id="TIGR00099">
    <property type="entry name" value="Cof-subfamily"/>
    <property type="match status" value="1"/>
</dbReference>
<dbReference type="PANTHER" id="PTHR10000">
    <property type="entry name" value="PHOSPHOSERINE PHOSPHATASE"/>
    <property type="match status" value="1"/>
</dbReference>
<dbReference type="SFLD" id="SFLDG01140">
    <property type="entry name" value="C2.B:_Phosphomannomutase_and_P"/>
    <property type="match status" value="1"/>
</dbReference>
<dbReference type="Proteomes" id="UP000064844">
    <property type="component" value="Chromosome"/>
</dbReference>
<name>A0A0S2W2Y3_9FIRM</name>
<accession>A0A0S2W2Y3</accession>
<dbReference type="InterPro" id="IPR036412">
    <property type="entry name" value="HAD-like_sf"/>
</dbReference>
<dbReference type="Gene3D" id="3.40.50.1000">
    <property type="entry name" value="HAD superfamily/HAD-like"/>
    <property type="match status" value="1"/>
</dbReference>
<dbReference type="InterPro" id="IPR000150">
    <property type="entry name" value="Cof"/>
</dbReference>
<proteinExistence type="predicted"/>
<dbReference type="eggNOG" id="COG0561">
    <property type="taxonomic scope" value="Bacteria"/>
</dbReference>
<dbReference type="InterPro" id="IPR023214">
    <property type="entry name" value="HAD_sf"/>
</dbReference>
<sequence length="267" mass="29886">MRKRLLVSDMDHTLLNERAQLDPENLAAIRRHVEGGGLFTVATGRAPAAIRVFPELLPWINLPVITGNGGQVVDLSDHDRVLYRETLPPDVYPLMAEALERFPRMGAVAYYKLDSFCAFRVNTYVEDLIAKEQRPAAPATVEDSYKPWNKTLMTETHDYMRAVQAWMDPRITGLARTVFSEDTYLEILPRDVSKGNALRVLLEMKGIDPAETVAIGDAPNDREMLRLAGLGVAVSNAAPELRAVADETVCSNEEHGVKMCLERFFEM</sequence>
<keyword evidence="2" id="KW-1185">Reference proteome</keyword>
<dbReference type="Pfam" id="PF08282">
    <property type="entry name" value="Hydrolase_3"/>
    <property type="match status" value="1"/>
</dbReference>
<reference evidence="2" key="2">
    <citation type="submission" date="2015-04" db="EMBL/GenBank/DDBJ databases">
        <title>A butyrogenic pathway from the amino acid lysine in a human gut commensal.</title>
        <authorList>
            <person name="de Vos W.M."/>
            <person name="Bui N.T.P."/>
            <person name="Plugge C.M."/>
            <person name="Ritari J."/>
        </authorList>
    </citation>
    <scope>NUCLEOTIDE SEQUENCE [LARGE SCALE GENOMIC DNA]</scope>
    <source>
        <strain evidence="2">AF211</strain>
    </source>
</reference>
<dbReference type="RefSeq" id="WP_058117517.1">
    <property type="nucleotide sequence ID" value="NZ_CP011307.1"/>
</dbReference>
<dbReference type="SUPFAM" id="SSF56784">
    <property type="entry name" value="HAD-like"/>
    <property type="match status" value="1"/>
</dbReference>
<dbReference type="EMBL" id="CP011307">
    <property type="protein sequence ID" value="ALP93718.1"/>
    <property type="molecule type" value="Genomic_DNA"/>
</dbReference>
<organism evidence="1 2">
    <name type="scientific">Intestinimonas butyriciproducens</name>
    <dbReference type="NCBI Taxonomy" id="1297617"/>
    <lineage>
        <taxon>Bacteria</taxon>
        <taxon>Bacillati</taxon>
        <taxon>Bacillota</taxon>
        <taxon>Clostridia</taxon>
        <taxon>Eubacteriales</taxon>
        <taxon>Intestinimonas</taxon>
    </lineage>
</organism>
<dbReference type="GO" id="GO:0005829">
    <property type="term" value="C:cytosol"/>
    <property type="evidence" value="ECO:0007669"/>
    <property type="project" value="TreeGrafter"/>
</dbReference>
<dbReference type="InterPro" id="IPR006379">
    <property type="entry name" value="HAD-SF_hydro_IIB"/>
</dbReference>
<dbReference type="PANTHER" id="PTHR10000:SF8">
    <property type="entry name" value="HAD SUPERFAMILY HYDROLASE-LIKE, TYPE 3"/>
    <property type="match status" value="1"/>
</dbReference>
<reference evidence="1 2" key="1">
    <citation type="journal article" date="2015" name="Nat. Commun.">
        <title>Production of butyrate from lysine and the Amadori product fructoselysine by a human gut commensal.</title>
        <authorList>
            <person name="Bui T.P."/>
            <person name="Ritari J."/>
            <person name="Boeren S."/>
            <person name="de Waard P."/>
            <person name="Plugge C.M."/>
            <person name="de Vos W.M."/>
        </authorList>
    </citation>
    <scope>NUCLEOTIDE SEQUENCE [LARGE SCALE GENOMIC DNA]</scope>
    <source>
        <strain evidence="1 2">AF211</strain>
    </source>
</reference>
<dbReference type="AlphaFoldDB" id="A0A0S2W2Y3"/>
<protein>
    <submittedName>
        <fullName evidence="1">Hydrolase (HAD superfamily)</fullName>
    </submittedName>
</protein>
<evidence type="ECO:0000313" key="2">
    <source>
        <dbReference type="Proteomes" id="UP000064844"/>
    </source>
</evidence>
<dbReference type="GO" id="GO:0000287">
    <property type="term" value="F:magnesium ion binding"/>
    <property type="evidence" value="ECO:0007669"/>
    <property type="project" value="TreeGrafter"/>
</dbReference>
<dbReference type="SFLD" id="SFLDS00003">
    <property type="entry name" value="Haloacid_Dehalogenase"/>
    <property type="match status" value="1"/>
</dbReference>
<gene>
    <name evidence="1" type="ORF">IB211_01325</name>
</gene>
<dbReference type="Gene3D" id="3.30.1240.10">
    <property type="match status" value="1"/>
</dbReference>
<dbReference type="GO" id="GO:0016791">
    <property type="term" value="F:phosphatase activity"/>
    <property type="evidence" value="ECO:0007669"/>
    <property type="project" value="TreeGrafter"/>
</dbReference>
<keyword evidence="1" id="KW-0378">Hydrolase</keyword>
<dbReference type="KEGG" id="ibu:IB211_01325"/>
<evidence type="ECO:0000313" key="1">
    <source>
        <dbReference type="EMBL" id="ALP93718.1"/>
    </source>
</evidence>
<dbReference type="STRING" id="1297617.IB211_01325"/>
<dbReference type="NCBIfam" id="TIGR01484">
    <property type="entry name" value="HAD-SF-IIB"/>
    <property type="match status" value="1"/>
</dbReference>